<evidence type="ECO:0000313" key="3">
    <source>
        <dbReference type="Proteomes" id="UP000076609"/>
    </source>
</evidence>
<organism evidence="2 3">
    <name type="scientific">Sphingomonas hankookensis</name>
    <dbReference type="NCBI Taxonomy" id="563996"/>
    <lineage>
        <taxon>Bacteria</taxon>
        <taxon>Pseudomonadati</taxon>
        <taxon>Pseudomonadota</taxon>
        <taxon>Alphaproteobacteria</taxon>
        <taxon>Sphingomonadales</taxon>
        <taxon>Sphingomonadaceae</taxon>
        <taxon>Sphingomonas</taxon>
    </lineage>
</organism>
<dbReference type="EMBL" id="LQQO01000035">
    <property type="protein sequence ID" value="KZE11281.1"/>
    <property type="molecule type" value="Genomic_DNA"/>
</dbReference>
<feature type="chain" id="PRO_5045714203" description="DUF4105 domain-containing protein" evidence="1">
    <location>
        <begin position="25"/>
        <end position="204"/>
    </location>
</feature>
<accession>A0ABR5YAQ4</accession>
<sequence>MFRTLLRGLALLLLAMGSVVPAQAAVTITFWSQEFGQNFPHAFFTFSGAPDAGGSAVNESYGFTAKAITPALLMGSVGGMIDRPKPSYIAKSNAHFSVVLTDAQYASIRSLIDEWGEKGDSHYNLNRRNCVHFVAEAARRSGLSVVEDKKLMKKLRSFIQSVEQANAGRVTVIEMPAKAYFATLPPPAAANDNVPAVDAATVPH</sequence>
<feature type="signal peptide" evidence="1">
    <location>
        <begin position="1"/>
        <end position="24"/>
    </location>
</feature>
<reference evidence="3" key="1">
    <citation type="submission" date="2016-01" db="EMBL/GenBank/DDBJ databases">
        <title>Draft genome of Chromobacterium sp. F49.</title>
        <authorList>
            <person name="Hong K.W."/>
        </authorList>
    </citation>
    <scope>NUCLEOTIDE SEQUENCE [LARGE SCALE GENOMIC DNA]</scope>
    <source>
        <strain evidence="3">CN3</strain>
    </source>
</reference>
<name>A0ABR5YAQ4_9SPHN</name>
<evidence type="ECO:0000313" key="2">
    <source>
        <dbReference type="EMBL" id="KZE11281.1"/>
    </source>
</evidence>
<evidence type="ECO:0000256" key="1">
    <source>
        <dbReference type="SAM" id="SignalP"/>
    </source>
</evidence>
<proteinExistence type="predicted"/>
<keyword evidence="1" id="KW-0732">Signal</keyword>
<protein>
    <recommendedName>
        <fullName evidence="4">DUF4105 domain-containing protein</fullName>
    </recommendedName>
</protein>
<comment type="caution">
    <text evidence="2">The sequence shown here is derived from an EMBL/GenBank/DDBJ whole genome shotgun (WGS) entry which is preliminary data.</text>
</comment>
<gene>
    <name evidence="2" type="ORF">AVT10_17085</name>
</gene>
<evidence type="ECO:0008006" key="4">
    <source>
        <dbReference type="Google" id="ProtNLM"/>
    </source>
</evidence>
<dbReference type="Proteomes" id="UP000076609">
    <property type="component" value="Unassembled WGS sequence"/>
</dbReference>
<keyword evidence="3" id="KW-1185">Reference proteome</keyword>